<sequence length="306" mass="33964">MRKLIFLVGFYATILSHGQCFTTGADLSYVNQIQANGGEYRDAHGIEIDPYTYFADRGANMIRLRLFHSPETILDSCGEPITASSLTDVLDAAAQVKALGMALNLSIHYSDYFADPGKQLQPQAWNGLTQSEVIDALETYTINVINALHDQNTLPDIISVGNETTFGFIDSTTETNGFSWPEDAEKFNTALNAIDAFNTMHGTSIKKALHFTESTAQFTAELFSDQGITNYDMIGLSYYPFFSPQIDLQELGVLIDDLINTYDKEVMIFETGFAWTTDFDDDYGNFISGNGDVLTYPTSAQVNWII</sequence>
<organism evidence="5 6">
    <name type="scientific">Gangjinia marincola</name>
    <dbReference type="NCBI Taxonomy" id="578463"/>
    <lineage>
        <taxon>Bacteria</taxon>
        <taxon>Pseudomonadati</taxon>
        <taxon>Bacteroidota</taxon>
        <taxon>Flavobacteriia</taxon>
        <taxon>Flavobacteriales</taxon>
        <taxon>Flavobacteriaceae</taxon>
        <taxon>Gangjinia</taxon>
    </lineage>
</organism>
<dbReference type="InterPro" id="IPR017853">
    <property type="entry name" value="GH"/>
</dbReference>
<keyword evidence="6" id="KW-1185">Reference proteome</keyword>
<keyword evidence="2 4" id="KW-0378">Hydrolase</keyword>
<name>A0ABN1MDG7_9FLAO</name>
<dbReference type="EMBL" id="BAAAFG010000001">
    <property type="protein sequence ID" value="GAA0871060.1"/>
    <property type="molecule type" value="Genomic_DNA"/>
</dbReference>
<accession>A0ABN1MDG7</accession>
<evidence type="ECO:0000256" key="3">
    <source>
        <dbReference type="ARBA" id="ARBA00023295"/>
    </source>
</evidence>
<comment type="caution">
    <text evidence="5">The sequence shown here is derived from an EMBL/GenBank/DDBJ whole genome shotgun (WGS) entry which is preliminary data.</text>
</comment>
<dbReference type="PANTHER" id="PTHR34983:SF2">
    <property type="entry name" value="ENDO-BETA-1,4-GALACTANASE"/>
    <property type="match status" value="1"/>
</dbReference>
<comment type="similarity">
    <text evidence="1 4">Belongs to the glycosyl hydrolase 53 family.</text>
</comment>
<dbReference type="Pfam" id="PF07745">
    <property type="entry name" value="Glyco_hydro_53"/>
    <property type="match status" value="1"/>
</dbReference>
<evidence type="ECO:0000313" key="6">
    <source>
        <dbReference type="Proteomes" id="UP001500507"/>
    </source>
</evidence>
<reference evidence="5 6" key="1">
    <citation type="journal article" date="2019" name="Int. J. Syst. Evol. Microbiol.">
        <title>The Global Catalogue of Microorganisms (GCM) 10K type strain sequencing project: providing services to taxonomists for standard genome sequencing and annotation.</title>
        <authorList>
            <consortium name="The Broad Institute Genomics Platform"/>
            <consortium name="The Broad Institute Genome Sequencing Center for Infectious Disease"/>
            <person name="Wu L."/>
            <person name="Ma J."/>
        </authorList>
    </citation>
    <scope>NUCLEOTIDE SEQUENCE [LARGE SCALE GENOMIC DNA]</scope>
    <source>
        <strain evidence="5 6">JCM 16082</strain>
    </source>
</reference>
<dbReference type="PANTHER" id="PTHR34983">
    <property type="entry name" value="ARABINOGALACTAN ENDO-BETA-1,4-GALACTANASE A"/>
    <property type="match status" value="1"/>
</dbReference>
<keyword evidence="3 4" id="KW-0326">Glycosidase</keyword>
<dbReference type="Gene3D" id="3.20.20.80">
    <property type="entry name" value="Glycosidases"/>
    <property type="match status" value="1"/>
</dbReference>
<evidence type="ECO:0000256" key="1">
    <source>
        <dbReference type="ARBA" id="ARBA00010687"/>
    </source>
</evidence>
<evidence type="ECO:0000256" key="4">
    <source>
        <dbReference type="RuleBase" id="RU361192"/>
    </source>
</evidence>
<dbReference type="EC" id="3.2.1.89" evidence="4"/>
<gene>
    <name evidence="5" type="ORF">GCM10009117_02050</name>
</gene>
<dbReference type="SUPFAM" id="SSF51445">
    <property type="entry name" value="(Trans)glycosidases"/>
    <property type="match status" value="1"/>
</dbReference>
<protein>
    <recommendedName>
        <fullName evidence="4">Arabinogalactan endo-beta-1,4-galactanase</fullName>
        <ecNumber evidence="4">3.2.1.89</ecNumber>
    </recommendedName>
</protein>
<dbReference type="InterPro" id="IPR011683">
    <property type="entry name" value="Glyco_hydro_53"/>
</dbReference>
<comment type="catalytic activity">
    <reaction evidence="4">
        <text>The enzyme specifically hydrolyzes (1-&gt;4)-beta-D-galactosidic linkages in type I arabinogalactans.</text>
        <dbReference type="EC" id="3.2.1.89"/>
    </reaction>
</comment>
<proteinExistence type="inferred from homology"/>
<evidence type="ECO:0000313" key="5">
    <source>
        <dbReference type="EMBL" id="GAA0871060.1"/>
    </source>
</evidence>
<evidence type="ECO:0000256" key="2">
    <source>
        <dbReference type="ARBA" id="ARBA00022801"/>
    </source>
</evidence>
<dbReference type="Proteomes" id="UP001500507">
    <property type="component" value="Unassembled WGS sequence"/>
</dbReference>